<keyword evidence="4 6" id="KW-1133">Transmembrane helix</keyword>
<feature type="transmembrane region" description="Helical" evidence="6">
    <location>
        <begin position="144"/>
        <end position="165"/>
    </location>
</feature>
<feature type="transmembrane region" description="Helical" evidence="6">
    <location>
        <begin position="110"/>
        <end position="132"/>
    </location>
</feature>
<evidence type="ECO:0000256" key="6">
    <source>
        <dbReference type="SAM" id="Phobius"/>
    </source>
</evidence>
<protein>
    <submittedName>
        <fullName evidence="7">Putative threonine efflux protein</fullName>
    </submittedName>
</protein>
<organism evidence="7 8">
    <name type="scientific">Dehalogenimonas alkenigignens</name>
    <dbReference type="NCBI Taxonomy" id="1217799"/>
    <lineage>
        <taxon>Bacteria</taxon>
        <taxon>Bacillati</taxon>
        <taxon>Chloroflexota</taxon>
        <taxon>Dehalococcoidia</taxon>
        <taxon>Dehalococcoidales</taxon>
        <taxon>Dehalococcoidaceae</taxon>
        <taxon>Dehalogenimonas</taxon>
    </lineage>
</organism>
<evidence type="ECO:0000256" key="1">
    <source>
        <dbReference type="ARBA" id="ARBA00004651"/>
    </source>
</evidence>
<evidence type="ECO:0000256" key="5">
    <source>
        <dbReference type="ARBA" id="ARBA00023136"/>
    </source>
</evidence>
<feature type="transmembrane region" description="Helical" evidence="6">
    <location>
        <begin position="44"/>
        <end position="63"/>
    </location>
</feature>
<feature type="transmembrane region" description="Helical" evidence="6">
    <location>
        <begin position="171"/>
        <end position="196"/>
    </location>
</feature>
<dbReference type="InterPro" id="IPR001123">
    <property type="entry name" value="LeuE-type"/>
</dbReference>
<dbReference type="AlphaFoldDB" id="A0A0W0GGE5"/>
<keyword evidence="5 6" id="KW-0472">Membrane</keyword>
<name>A0A0W0GGE5_9CHLR</name>
<evidence type="ECO:0000256" key="3">
    <source>
        <dbReference type="ARBA" id="ARBA00022692"/>
    </source>
</evidence>
<dbReference type="PANTHER" id="PTHR38825">
    <property type="entry name" value="LYSINE EXPORTER PROTEIN (LYSE/YGGA)"/>
    <property type="match status" value="1"/>
</dbReference>
<sequence>MLALLASVFVISLSGALMPGPMFATVLAKSYKSPWAGAQASMGHAVVEVPLILLIYFGAAAFFDQAAVRFILGVAGGGMVVWMGVGMFRARKSLSSGQKDTRYNAFTAGIMLSAGNPFFILWWATVGALLVLQAAEFGSGGLWALILTHWSTDLVWLSIVSGLVYKTHRLWAPAFQTAVFTLCSLLLIGFGGWFIVSGLQAVI</sequence>
<feature type="transmembrane region" description="Helical" evidence="6">
    <location>
        <begin position="70"/>
        <end position="90"/>
    </location>
</feature>
<dbReference type="EMBL" id="LFDV01000002">
    <property type="protein sequence ID" value="KTB47611.1"/>
    <property type="molecule type" value="Genomic_DNA"/>
</dbReference>
<evidence type="ECO:0000313" key="8">
    <source>
        <dbReference type="Proteomes" id="UP000053947"/>
    </source>
</evidence>
<dbReference type="PANTHER" id="PTHR38825:SF1">
    <property type="entry name" value="TRANSPORTER, LYSE FAMILY"/>
    <property type="match status" value="1"/>
</dbReference>
<keyword evidence="2" id="KW-1003">Cell membrane</keyword>
<evidence type="ECO:0000256" key="4">
    <source>
        <dbReference type="ARBA" id="ARBA00022989"/>
    </source>
</evidence>
<evidence type="ECO:0000313" key="7">
    <source>
        <dbReference type="EMBL" id="KTB47611.1"/>
    </source>
</evidence>
<comment type="caution">
    <text evidence="7">The sequence shown here is derived from an EMBL/GenBank/DDBJ whole genome shotgun (WGS) entry which is preliminary data.</text>
</comment>
<proteinExistence type="predicted"/>
<dbReference type="Proteomes" id="UP000053947">
    <property type="component" value="Unassembled WGS sequence"/>
</dbReference>
<dbReference type="OrthoDB" id="9784202at2"/>
<dbReference type="Pfam" id="PF01810">
    <property type="entry name" value="LysE"/>
    <property type="match status" value="1"/>
</dbReference>
<accession>A0A0W0GGE5</accession>
<dbReference type="RefSeq" id="WP_058438305.1">
    <property type="nucleotide sequence ID" value="NZ_KQ758903.1"/>
</dbReference>
<dbReference type="GO" id="GO:0006865">
    <property type="term" value="P:amino acid transport"/>
    <property type="evidence" value="ECO:0007669"/>
    <property type="project" value="InterPro"/>
</dbReference>
<evidence type="ECO:0000256" key="2">
    <source>
        <dbReference type="ARBA" id="ARBA00022475"/>
    </source>
</evidence>
<dbReference type="STRING" id="1217799.DEALK_04560"/>
<reference evidence="7 8" key="1">
    <citation type="submission" date="2015-06" db="EMBL/GenBank/DDBJ databases">
        <title>Genome sequence of the organohalide-respiring Dehalogenimonas alkenigignens type strain (IP3-3T).</title>
        <authorList>
            <person name="Key T.A."/>
            <person name="Richmond D.P."/>
            <person name="Bowman K.S."/>
            <person name="Cho Y.-J."/>
            <person name="Chun J."/>
            <person name="da Costa M.S."/>
            <person name="Rainey F.A."/>
            <person name="Moe W.M."/>
        </authorList>
    </citation>
    <scope>NUCLEOTIDE SEQUENCE [LARGE SCALE GENOMIC DNA]</scope>
    <source>
        <strain evidence="7 8">IP3-3</strain>
    </source>
</reference>
<keyword evidence="8" id="KW-1185">Reference proteome</keyword>
<gene>
    <name evidence="7" type="ORF">DEALK_04560</name>
</gene>
<comment type="subcellular location">
    <subcellularLocation>
        <location evidence="1">Cell membrane</location>
        <topology evidence="1">Multi-pass membrane protein</topology>
    </subcellularLocation>
</comment>
<keyword evidence="3 6" id="KW-0812">Transmembrane</keyword>
<dbReference type="GO" id="GO:0005886">
    <property type="term" value="C:plasma membrane"/>
    <property type="evidence" value="ECO:0007669"/>
    <property type="project" value="UniProtKB-SubCell"/>
</dbReference>